<reference evidence="15" key="1">
    <citation type="submission" date="2020-01" db="EMBL/GenBank/DDBJ databases">
        <title>Development of genomics and gene disruption for Polysphondylium violaceum indicates a role for the polyketide synthase stlB in stalk morphogenesis.</title>
        <authorList>
            <person name="Narita B."/>
            <person name="Kawabe Y."/>
            <person name="Kin K."/>
            <person name="Saito T."/>
            <person name="Gibbs R."/>
            <person name="Kuspa A."/>
            <person name="Muzny D."/>
            <person name="Queller D."/>
            <person name="Richards S."/>
            <person name="Strassman J."/>
            <person name="Sucgang R."/>
            <person name="Worley K."/>
            <person name="Schaap P."/>
        </authorList>
    </citation>
    <scope>NUCLEOTIDE SEQUENCE</scope>
    <source>
        <strain evidence="15">QSvi11</strain>
    </source>
</reference>
<dbReference type="GO" id="GO:0046920">
    <property type="term" value="F:alpha-(1-&gt;3)-fucosyltransferase activity"/>
    <property type="evidence" value="ECO:0007669"/>
    <property type="project" value="TreeGrafter"/>
</dbReference>
<evidence type="ECO:0000259" key="14">
    <source>
        <dbReference type="Pfam" id="PF00852"/>
    </source>
</evidence>
<feature type="chain" id="PRO_5035232067" description="Fucosyltransferase" evidence="13">
    <location>
        <begin position="17"/>
        <end position="403"/>
    </location>
</feature>
<proteinExistence type="inferred from homology"/>
<dbReference type="InterPro" id="IPR038577">
    <property type="entry name" value="GT10-like_C_sf"/>
</dbReference>
<evidence type="ECO:0000256" key="4">
    <source>
        <dbReference type="ARBA" id="ARBA00022676"/>
    </source>
</evidence>
<dbReference type="PANTHER" id="PTHR11929:SF194">
    <property type="entry name" value="ALPHA-(1,3)-FUCOSYLTRANSFERASE 10"/>
    <property type="match status" value="1"/>
</dbReference>
<evidence type="ECO:0000256" key="10">
    <source>
        <dbReference type="ARBA" id="ARBA00023180"/>
    </source>
</evidence>
<feature type="signal peptide" evidence="13">
    <location>
        <begin position="1"/>
        <end position="16"/>
    </location>
</feature>
<dbReference type="Gene3D" id="3.40.50.11660">
    <property type="entry name" value="Glycosyl transferase family 10, C-terminal domain"/>
    <property type="match status" value="1"/>
</dbReference>
<comment type="pathway">
    <text evidence="2">Protein modification; protein glycosylation.</text>
</comment>
<dbReference type="GO" id="GO:0032580">
    <property type="term" value="C:Golgi cisterna membrane"/>
    <property type="evidence" value="ECO:0007669"/>
    <property type="project" value="UniProtKB-SubCell"/>
</dbReference>
<dbReference type="SUPFAM" id="SSF53756">
    <property type="entry name" value="UDP-Glycosyltransferase/glycogen phosphorylase"/>
    <property type="match status" value="1"/>
</dbReference>
<dbReference type="FunFam" id="3.40.50.11660:FF:000002">
    <property type="entry name" value="Alpha-(1,3)-fucosyltransferase"/>
    <property type="match status" value="1"/>
</dbReference>
<evidence type="ECO:0000256" key="5">
    <source>
        <dbReference type="ARBA" id="ARBA00022679"/>
    </source>
</evidence>
<keyword evidence="16" id="KW-1185">Reference proteome</keyword>
<keyword evidence="5 12" id="KW-0808">Transferase</keyword>
<organism evidence="15 16">
    <name type="scientific">Polysphondylium violaceum</name>
    <dbReference type="NCBI Taxonomy" id="133409"/>
    <lineage>
        <taxon>Eukaryota</taxon>
        <taxon>Amoebozoa</taxon>
        <taxon>Evosea</taxon>
        <taxon>Eumycetozoa</taxon>
        <taxon>Dictyostelia</taxon>
        <taxon>Dictyosteliales</taxon>
        <taxon>Dictyosteliaceae</taxon>
        <taxon>Polysphondylium</taxon>
    </lineage>
</organism>
<dbReference type="Proteomes" id="UP000695562">
    <property type="component" value="Unassembled WGS sequence"/>
</dbReference>
<feature type="domain" description="Fucosyltransferase C-terminal" evidence="14">
    <location>
        <begin position="199"/>
        <end position="351"/>
    </location>
</feature>
<gene>
    <name evidence="15" type="ORF">CYY_001539</name>
</gene>
<evidence type="ECO:0000313" key="15">
    <source>
        <dbReference type="EMBL" id="KAF2077154.1"/>
    </source>
</evidence>
<sequence length="403" mass="47613">MFLFLVICFFLPQNKPSHLAPLKSKYFADIDNKKLNPLPIVDNKINVRFMSMCWFINCVDVQEVCFVDGEKYDLNLSRHHPIVDTHMQVYHDPDIVDTNYVTWVDTPNTPRVLINPESFLNSRCAQYEECVNRFHWVISTSVGDEGMWPYFLPGSIHSSFLSDIKKVDFQQEVLNPKLMFRREDQLEYESNATFTEPYKPAIASWFTSNCQSTKYVQREQYVMELMKHIKIDSYGACAHNRDLKNNNRFDPDQKSRILSKYKFYFSFENSYCRGYHSEKSFQCLQNNVVPVMMTHPDNLKLMPRGSYIFVGDFKSAKELAEYLTKLENDDVEYQKYFTWKSDPVILKEWYDYLVSFYGNASPYCKLAELYINWIKQGGWTLSKSRPLKNVCLRADYFPILSKQ</sequence>
<dbReference type="InterPro" id="IPR055270">
    <property type="entry name" value="Glyco_tran_10_C"/>
</dbReference>
<dbReference type="PANTHER" id="PTHR11929">
    <property type="entry name" value="ALPHA- 1,3 -FUCOSYLTRANSFERASE"/>
    <property type="match status" value="1"/>
</dbReference>
<dbReference type="AlphaFoldDB" id="A0A8J4Q342"/>
<keyword evidence="4 12" id="KW-0328">Glycosyltransferase</keyword>
<evidence type="ECO:0000313" key="16">
    <source>
        <dbReference type="Proteomes" id="UP000695562"/>
    </source>
</evidence>
<evidence type="ECO:0000256" key="6">
    <source>
        <dbReference type="ARBA" id="ARBA00022692"/>
    </source>
</evidence>
<comment type="similarity">
    <text evidence="3 12">Belongs to the glycosyltransferase 10 family.</text>
</comment>
<evidence type="ECO:0000256" key="8">
    <source>
        <dbReference type="ARBA" id="ARBA00022989"/>
    </source>
</evidence>
<dbReference type="UniPathway" id="UPA00378"/>
<evidence type="ECO:0000256" key="13">
    <source>
        <dbReference type="SAM" id="SignalP"/>
    </source>
</evidence>
<keyword evidence="8" id="KW-1133">Transmembrane helix</keyword>
<keyword evidence="9" id="KW-0472">Membrane</keyword>
<evidence type="ECO:0000256" key="9">
    <source>
        <dbReference type="ARBA" id="ARBA00023136"/>
    </source>
</evidence>
<keyword evidence="6 12" id="KW-0812">Transmembrane</keyword>
<evidence type="ECO:0000256" key="12">
    <source>
        <dbReference type="RuleBase" id="RU003832"/>
    </source>
</evidence>
<comment type="subcellular location">
    <subcellularLocation>
        <location evidence="11">Endomembrane system</location>
        <topology evidence="11">Single-pass membrane protein</topology>
    </subcellularLocation>
    <subcellularLocation>
        <location evidence="12">Golgi apparatus</location>
        <location evidence="12">Golgi stack membrane</location>
        <topology evidence="12">Single-pass type II membrane protein</topology>
    </subcellularLocation>
    <subcellularLocation>
        <location evidence="1">Membrane</location>
        <topology evidence="1">Single-pass type II membrane protein</topology>
    </subcellularLocation>
</comment>
<dbReference type="OrthoDB" id="20731at2759"/>
<protein>
    <recommendedName>
        <fullName evidence="12">Fucosyltransferase</fullName>
        <ecNumber evidence="12">2.4.1.-</ecNumber>
    </recommendedName>
</protein>
<evidence type="ECO:0000256" key="1">
    <source>
        <dbReference type="ARBA" id="ARBA00004606"/>
    </source>
</evidence>
<keyword evidence="10" id="KW-0325">Glycoprotein</keyword>
<name>A0A8J4Q342_9MYCE</name>
<evidence type="ECO:0000256" key="2">
    <source>
        <dbReference type="ARBA" id="ARBA00004922"/>
    </source>
</evidence>
<dbReference type="Pfam" id="PF00852">
    <property type="entry name" value="Glyco_transf_10"/>
    <property type="match status" value="1"/>
</dbReference>
<keyword evidence="12" id="KW-0333">Golgi apparatus</keyword>
<evidence type="ECO:0000256" key="7">
    <source>
        <dbReference type="ARBA" id="ARBA00022968"/>
    </source>
</evidence>
<dbReference type="EMBL" id="AJWJ01000037">
    <property type="protein sequence ID" value="KAF2077154.1"/>
    <property type="molecule type" value="Genomic_DNA"/>
</dbReference>
<keyword evidence="13" id="KW-0732">Signal</keyword>
<dbReference type="EC" id="2.4.1.-" evidence="12"/>
<evidence type="ECO:0000256" key="3">
    <source>
        <dbReference type="ARBA" id="ARBA00008919"/>
    </source>
</evidence>
<accession>A0A8J4Q342</accession>
<evidence type="ECO:0000256" key="11">
    <source>
        <dbReference type="ARBA" id="ARBA00037847"/>
    </source>
</evidence>
<comment type="caution">
    <text evidence="15">The sequence shown here is derived from an EMBL/GenBank/DDBJ whole genome shotgun (WGS) entry which is preliminary data.</text>
</comment>
<dbReference type="InterPro" id="IPR001503">
    <property type="entry name" value="Glyco_trans_10"/>
</dbReference>
<keyword evidence="7" id="KW-0735">Signal-anchor</keyword>